<sequence>MSGSWASDPRTRTAMRGNRSRDTAPELAVRRLAHAAGLRYLVDARPEAAINRRADLVFRGPRIAVFIDGCFWHGCSEHHRAPQRNSDYWSNKVARNIARDRDTTARLTEAGWTVLRYWEHQSPDYIVTDIRSAVLSVRGRRLGETGIQEIAEDEQREPEEHESKPEQQE</sequence>
<evidence type="ECO:0000256" key="5">
    <source>
        <dbReference type="ARBA" id="ARBA00023204"/>
    </source>
</evidence>
<dbReference type="NCBIfam" id="TIGR00632">
    <property type="entry name" value="vsr"/>
    <property type="match status" value="1"/>
</dbReference>
<evidence type="ECO:0000256" key="7">
    <source>
        <dbReference type="SAM" id="MobiDB-lite"/>
    </source>
</evidence>
<evidence type="ECO:0000256" key="6">
    <source>
        <dbReference type="ARBA" id="ARBA00029466"/>
    </source>
</evidence>
<organism evidence="8 9">
    <name type="scientific">Leifsonia virtsii</name>
    <dbReference type="NCBI Taxonomy" id="3035915"/>
    <lineage>
        <taxon>Bacteria</taxon>
        <taxon>Bacillati</taxon>
        <taxon>Actinomycetota</taxon>
        <taxon>Actinomycetes</taxon>
        <taxon>Micrococcales</taxon>
        <taxon>Microbacteriaceae</taxon>
        <taxon>Leifsonia</taxon>
    </lineage>
</organism>
<dbReference type="RefSeq" id="WP_301220682.1">
    <property type="nucleotide sequence ID" value="NZ_JAROCB010000006.1"/>
</dbReference>
<dbReference type="EMBL" id="JAROCB010000006">
    <property type="protein sequence ID" value="MDN4599341.1"/>
    <property type="molecule type" value="Genomic_DNA"/>
</dbReference>
<dbReference type="Pfam" id="PF03852">
    <property type="entry name" value="Vsr"/>
    <property type="match status" value="1"/>
</dbReference>
<feature type="compositionally biased region" description="Basic and acidic residues" evidence="7">
    <location>
        <begin position="158"/>
        <end position="169"/>
    </location>
</feature>
<dbReference type="GO" id="GO:0004519">
    <property type="term" value="F:endonuclease activity"/>
    <property type="evidence" value="ECO:0007669"/>
    <property type="project" value="UniProtKB-KW"/>
</dbReference>
<evidence type="ECO:0000313" key="9">
    <source>
        <dbReference type="Proteomes" id="UP001174210"/>
    </source>
</evidence>
<gene>
    <name evidence="8" type="ORF">P5G59_19475</name>
</gene>
<evidence type="ECO:0000313" key="8">
    <source>
        <dbReference type="EMBL" id="MDN4599341.1"/>
    </source>
</evidence>
<dbReference type="InterPro" id="IPR004603">
    <property type="entry name" value="DNA_mismatch_endonuc_vsr"/>
</dbReference>
<reference evidence="8" key="1">
    <citation type="submission" date="2023-03" db="EMBL/GenBank/DDBJ databases">
        <title>MT1 and MT2 Draft Genomes of Novel Species.</title>
        <authorList>
            <person name="Venkateswaran K."/>
        </authorList>
    </citation>
    <scope>NUCLEOTIDE SEQUENCE</scope>
    <source>
        <strain evidence="8">F6_8S_P_1A</strain>
    </source>
</reference>
<keyword evidence="2 8" id="KW-0255">Endonuclease</keyword>
<feature type="region of interest" description="Disordered" evidence="7">
    <location>
        <begin position="146"/>
        <end position="169"/>
    </location>
</feature>
<dbReference type="SUPFAM" id="SSF52980">
    <property type="entry name" value="Restriction endonuclease-like"/>
    <property type="match status" value="1"/>
</dbReference>
<keyword evidence="5" id="KW-0234">DNA repair</keyword>
<feature type="region of interest" description="Disordered" evidence="7">
    <location>
        <begin position="1"/>
        <end position="23"/>
    </location>
</feature>
<evidence type="ECO:0000256" key="3">
    <source>
        <dbReference type="ARBA" id="ARBA00022763"/>
    </source>
</evidence>
<keyword evidence="1" id="KW-0540">Nuclease</keyword>
<keyword evidence="3" id="KW-0227">DNA damage</keyword>
<keyword evidence="4" id="KW-0378">Hydrolase</keyword>
<evidence type="ECO:0000256" key="4">
    <source>
        <dbReference type="ARBA" id="ARBA00022801"/>
    </source>
</evidence>
<accession>A0ABT8J3V2</accession>
<dbReference type="Proteomes" id="UP001174210">
    <property type="component" value="Unassembled WGS sequence"/>
</dbReference>
<proteinExistence type="inferred from homology"/>
<evidence type="ECO:0000256" key="1">
    <source>
        <dbReference type="ARBA" id="ARBA00022722"/>
    </source>
</evidence>
<protein>
    <submittedName>
        <fullName evidence="8">Very short patch repair endonuclease</fullName>
    </submittedName>
</protein>
<dbReference type="InterPro" id="IPR011335">
    <property type="entry name" value="Restrct_endonuc-II-like"/>
</dbReference>
<comment type="similarity">
    <text evidence="6">Belongs to the Vsr family.</text>
</comment>
<evidence type="ECO:0000256" key="2">
    <source>
        <dbReference type="ARBA" id="ARBA00022759"/>
    </source>
</evidence>
<dbReference type="CDD" id="cd00221">
    <property type="entry name" value="Vsr"/>
    <property type="match status" value="1"/>
</dbReference>
<dbReference type="Gene3D" id="3.40.960.10">
    <property type="entry name" value="VSR Endonuclease"/>
    <property type="match status" value="1"/>
</dbReference>
<keyword evidence="9" id="KW-1185">Reference proteome</keyword>
<comment type="caution">
    <text evidence="8">The sequence shown here is derived from an EMBL/GenBank/DDBJ whole genome shotgun (WGS) entry which is preliminary data.</text>
</comment>
<name>A0ABT8J3V2_9MICO</name>